<dbReference type="PROSITE" id="PS00028">
    <property type="entry name" value="ZINC_FINGER_C2H2_1"/>
    <property type="match status" value="1"/>
</dbReference>
<dbReference type="eggNOG" id="ENOG502SZEU">
    <property type="taxonomic scope" value="Eukaryota"/>
</dbReference>
<evidence type="ECO:0000259" key="8">
    <source>
        <dbReference type="PROSITE" id="PS50157"/>
    </source>
</evidence>
<keyword evidence="3 5" id="KW-0863">Zinc-finger</keyword>
<keyword evidence="6" id="KW-0175">Coiled coil</keyword>
<dbReference type="OrthoDB" id="5795386at2759"/>
<dbReference type="Proteomes" id="UP000008068">
    <property type="component" value="Unassembled WGS sequence"/>
</dbReference>
<evidence type="ECO:0000256" key="4">
    <source>
        <dbReference type="ARBA" id="ARBA00022833"/>
    </source>
</evidence>
<evidence type="ECO:0000256" key="5">
    <source>
        <dbReference type="PROSITE-ProRule" id="PRU00042"/>
    </source>
</evidence>
<keyword evidence="1" id="KW-0479">Metal-binding</keyword>
<dbReference type="STRING" id="135651.G0MGC5"/>
<protein>
    <recommendedName>
        <fullName evidence="8">C2H2-type domain-containing protein</fullName>
    </recommendedName>
</protein>
<accession>G0MGC5</accession>
<keyword evidence="4" id="KW-0862">Zinc</keyword>
<evidence type="ECO:0000256" key="3">
    <source>
        <dbReference type="ARBA" id="ARBA00022771"/>
    </source>
</evidence>
<dbReference type="GO" id="GO:0008270">
    <property type="term" value="F:zinc ion binding"/>
    <property type="evidence" value="ECO:0007669"/>
    <property type="project" value="UniProtKB-KW"/>
</dbReference>
<dbReference type="HOGENOM" id="CLU_060410_0_0_1"/>
<evidence type="ECO:0000256" key="2">
    <source>
        <dbReference type="ARBA" id="ARBA00022737"/>
    </source>
</evidence>
<name>G0MGC5_CAEBE</name>
<dbReference type="OMA" id="HAVMECR"/>
<evidence type="ECO:0000256" key="6">
    <source>
        <dbReference type="SAM" id="Coils"/>
    </source>
</evidence>
<dbReference type="InterPro" id="IPR013087">
    <property type="entry name" value="Znf_C2H2_type"/>
</dbReference>
<reference evidence="10" key="1">
    <citation type="submission" date="2011-07" db="EMBL/GenBank/DDBJ databases">
        <authorList>
            <consortium name="Caenorhabditis brenneri Sequencing and Analysis Consortium"/>
            <person name="Wilson R.K."/>
        </authorList>
    </citation>
    <scope>NUCLEOTIDE SEQUENCE [LARGE SCALE GENOMIC DNA]</scope>
    <source>
        <strain evidence="10">PB2801</strain>
    </source>
</reference>
<feature type="compositionally biased region" description="Basic residues" evidence="7">
    <location>
        <begin position="87"/>
        <end position="101"/>
    </location>
</feature>
<keyword evidence="10" id="KW-1185">Reference proteome</keyword>
<evidence type="ECO:0000256" key="1">
    <source>
        <dbReference type="ARBA" id="ARBA00022723"/>
    </source>
</evidence>
<evidence type="ECO:0000313" key="10">
    <source>
        <dbReference type="Proteomes" id="UP000008068"/>
    </source>
</evidence>
<organism evidence="10">
    <name type="scientific">Caenorhabditis brenneri</name>
    <name type="common">Nematode worm</name>
    <dbReference type="NCBI Taxonomy" id="135651"/>
    <lineage>
        <taxon>Eukaryota</taxon>
        <taxon>Metazoa</taxon>
        <taxon>Ecdysozoa</taxon>
        <taxon>Nematoda</taxon>
        <taxon>Chromadorea</taxon>
        <taxon>Rhabditida</taxon>
        <taxon>Rhabditina</taxon>
        <taxon>Rhabditomorpha</taxon>
        <taxon>Rhabditoidea</taxon>
        <taxon>Rhabditidae</taxon>
        <taxon>Peloderinae</taxon>
        <taxon>Caenorhabditis</taxon>
    </lineage>
</organism>
<dbReference type="PROSITE" id="PS50157">
    <property type="entry name" value="ZINC_FINGER_C2H2_2"/>
    <property type="match status" value="1"/>
</dbReference>
<dbReference type="EMBL" id="GL379793">
    <property type="protein sequence ID" value="EGT56501.1"/>
    <property type="molecule type" value="Genomic_DNA"/>
</dbReference>
<evidence type="ECO:0000313" key="9">
    <source>
        <dbReference type="EMBL" id="EGT56501.1"/>
    </source>
</evidence>
<dbReference type="InParanoid" id="G0MGC5"/>
<dbReference type="PANTHER" id="PTHR24379">
    <property type="entry name" value="KRAB AND ZINC FINGER DOMAIN-CONTAINING"/>
    <property type="match status" value="1"/>
</dbReference>
<dbReference type="SMART" id="SM00355">
    <property type="entry name" value="ZnF_C2H2"/>
    <property type="match status" value="4"/>
</dbReference>
<feature type="coiled-coil region" evidence="6">
    <location>
        <begin position="359"/>
        <end position="401"/>
    </location>
</feature>
<sequence>MAEEVSTRRSFRLKDKPAPEYAYRNYLKKDWLPPAVIETNKKYDDIFSSVVTNAFLMDVQMTPDEYFAEKSAQMPPSPPLSTEKSPKSRRGPRGPYKKRPKPTKDQLNARLTEIEKQIRRVGSPRKSEQQPIQKMKKITKSLAQIVQNIEDNDDIVFLPTPPKVVSCSCGKKFDRHEECHRHLFEEHFDNDRLADCIQCGYRLEHVRDKHVCHICNKFQTDLETHLKGHYQNCTGKDSAMECRFCVREFRTVKEVMDHEQKHVAKPKSRYLSTYNCNECSAVFNNQDHLFDHYGNHMDLNALGEKIAELQVKVNATSDECPFCRSNRATRKSFRAHLFNEHWYACKSISRMDFSVVQTDQEIKQEIDELTRHAAEIEKRNNSEEELKMKEVKQEVKDEIHDDGYPNC</sequence>
<gene>
    <name evidence="9" type="ORF">CAEBREN_15112</name>
</gene>
<evidence type="ECO:0000256" key="7">
    <source>
        <dbReference type="SAM" id="MobiDB-lite"/>
    </source>
</evidence>
<proteinExistence type="predicted"/>
<dbReference type="AlphaFoldDB" id="G0MGC5"/>
<feature type="region of interest" description="Disordered" evidence="7">
    <location>
        <begin position="69"/>
        <end position="107"/>
    </location>
</feature>
<dbReference type="FunCoup" id="G0MGC5">
    <property type="interactions" value="1118"/>
</dbReference>
<keyword evidence="2" id="KW-0677">Repeat</keyword>
<feature type="domain" description="C2H2-type" evidence="8">
    <location>
        <begin position="274"/>
        <end position="301"/>
    </location>
</feature>
<dbReference type="PANTHER" id="PTHR24379:SF121">
    <property type="entry name" value="C2H2-TYPE DOMAIN-CONTAINING PROTEIN"/>
    <property type="match status" value="1"/>
</dbReference>